<organism evidence="2 4">
    <name type="scientific">Sulfodiicoccus acidiphilus</name>
    <dbReference type="NCBI Taxonomy" id="1670455"/>
    <lineage>
        <taxon>Archaea</taxon>
        <taxon>Thermoproteota</taxon>
        <taxon>Thermoprotei</taxon>
        <taxon>Sulfolobales</taxon>
        <taxon>Sulfolobaceae</taxon>
        <taxon>Sulfodiicoccus</taxon>
    </lineage>
</organism>
<dbReference type="AlphaFoldDB" id="A0A348B3R2"/>
<name>A0A348B3R2_9CREN</name>
<reference evidence="3" key="4">
    <citation type="submission" date="2020-09" db="EMBL/GenBank/DDBJ databases">
        <authorList>
            <person name="Sun Q."/>
            <person name="Ohkuma M."/>
        </authorList>
    </citation>
    <scope>NUCLEOTIDE SEQUENCE</scope>
    <source>
        <strain evidence="3">JCM 31740</strain>
    </source>
</reference>
<dbReference type="Gene3D" id="3.40.50.2000">
    <property type="entry name" value="Glycogen Phosphorylase B"/>
    <property type="match status" value="2"/>
</dbReference>
<dbReference type="GeneID" id="38666716"/>
<accession>A0A348B3R2</accession>
<keyword evidence="4" id="KW-1185">Reference proteome</keyword>
<dbReference type="Proteomes" id="UP000276741">
    <property type="component" value="Chromosome"/>
</dbReference>
<evidence type="ECO:0000313" key="3">
    <source>
        <dbReference type="EMBL" id="GGU04285.1"/>
    </source>
</evidence>
<dbReference type="SUPFAM" id="SSF53756">
    <property type="entry name" value="UDP-Glycosyltransferase/glycogen phosphorylase"/>
    <property type="match status" value="1"/>
</dbReference>
<dbReference type="CDD" id="cd03801">
    <property type="entry name" value="GT4_PimA-like"/>
    <property type="match status" value="1"/>
</dbReference>
<dbReference type="PANTHER" id="PTHR45947">
    <property type="entry name" value="SULFOQUINOVOSYL TRANSFERASE SQD2"/>
    <property type="match status" value="1"/>
</dbReference>
<sequence>MSSIAINSQTPPIRFDVNYREILERYDARDLPLDVSKLEPSDYTLTVGGVAKMMLGMISKGRFSRVRWVSLGPGYPPSVKMGEVEVHFIDLDPSTLRHYTNFKEGLYNEAHGVRRYDMSPKDYIAYATYNWMSSQKLLEFYDDTDLYFINDFQQLLIGGIIGPSAPTVLWYHIPVAVERLSPKIRDFLLKSFEGFDEVIVSTKRDLESLVRAGARVKARQVYPFIDVDQMTTPNRAEVDEVSAKFNLKPDDKVIVVVGRMDPIKSQDVAIKAMNKVEGKLVLVGNGSFTSKSLGYNKASSWASKLKALVRELKLEDKVIFTGYVEDHQLNALYQRADVVLLPSNVEGFGLVACEGWAYEKPAVVSSGAGVSELVLEGVNGYVFRAGDHEELARKLELAFKDPDRMGKVGKETVRKCSVEAALERLKEVFSDAMAGYVKR</sequence>
<dbReference type="Pfam" id="PF00534">
    <property type="entry name" value="Glycos_transf_1"/>
    <property type="match status" value="1"/>
</dbReference>
<dbReference type="EMBL" id="BMQS01000028">
    <property type="protein sequence ID" value="GGU04285.1"/>
    <property type="molecule type" value="Genomic_DNA"/>
</dbReference>
<proteinExistence type="predicted"/>
<dbReference type="KEGG" id="sacd:HS1genome_1203"/>
<gene>
    <name evidence="3" type="ORF">GCM10007116_21220</name>
    <name evidence="2" type="ORF">HS1genome_1203</name>
</gene>
<evidence type="ECO:0000259" key="1">
    <source>
        <dbReference type="Pfam" id="PF00534"/>
    </source>
</evidence>
<dbReference type="InterPro" id="IPR050194">
    <property type="entry name" value="Glycosyltransferase_grp1"/>
</dbReference>
<dbReference type="PANTHER" id="PTHR45947:SF3">
    <property type="entry name" value="SULFOQUINOVOSYL TRANSFERASE SQD2"/>
    <property type="match status" value="1"/>
</dbReference>
<dbReference type="OrthoDB" id="132546at2157"/>
<keyword evidence="2" id="KW-0808">Transferase</keyword>
<evidence type="ECO:0000313" key="2">
    <source>
        <dbReference type="EMBL" id="BBD72814.1"/>
    </source>
</evidence>
<protein>
    <submittedName>
        <fullName evidence="2">Glycosyl transferase</fullName>
    </submittedName>
</protein>
<dbReference type="EMBL" id="AP018553">
    <property type="protein sequence ID" value="BBD72814.1"/>
    <property type="molecule type" value="Genomic_DNA"/>
</dbReference>
<reference evidence="3" key="1">
    <citation type="journal article" date="2014" name="Int. J. Syst. Evol. Microbiol.">
        <title>Complete genome sequence of Corynebacterium casei LMG S-19264T (=DSM 44701T), isolated from a smear-ripened cheese.</title>
        <authorList>
            <consortium name="US DOE Joint Genome Institute (JGI-PGF)"/>
            <person name="Walter F."/>
            <person name="Albersmeier A."/>
            <person name="Kalinowski J."/>
            <person name="Ruckert C."/>
        </authorList>
    </citation>
    <scope>NUCLEOTIDE SEQUENCE</scope>
    <source>
        <strain evidence="3">JCM 31740</strain>
    </source>
</reference>
<feature type="domain" description="Glycosyl transferase family 1" evidence="1">
    <location>
        <begin position="239"/>
        <end position="410"/>
    </location>
</feature>
<dbReference type="Proteomes" id="UP000616143">
    <property type="component" value="Unassembled WGS sequence"/>
</dbReference>
<reference evidence="2" key="3">
    <citation type="journal article" date="2019" name="BMC Res. Notes">
        <title>Complete genome sequence of the Sulfodiicoccus acidiphilus strain HS-1T, the first crenarchaeon that lacks polB3, isolated from an acidic hot spring in Ohwaku-dani, Hakone, Japan.</title>
        <authorList>
            <person name="Sakai H.D."/>
            <person name="Kurosawa N."/>
        </authorList>
    </citation>
    <scope>NUCLEOTIDE SEQUENCE</scope>
    <source>
        <strain evidence="2">HS-1</strain>
    </source>
</reference>
<dbReference type="GO" id="GO:0016757">
    <property type="term" value="F:glycosyltransferase activity"/>
    <property type="evidence" value="ECO:0007669"/>
    <property type="project" value="InterPro"/>
</dbReference>
<reference evidence="4" key="2">
    <citation type="submission" date="2018-04" db="EMBL/GenBank/DDBJ databases">
        <title>Complete genome sequence of Sulfodiicoccus acidiphilus strain HS-1.</title>
        <authorList>
            <person name="Sakai H.D."/>
            <person name="Kurosawa N."/>
        </authorList>
    </citation>
    <scope>NUCLEOTIDE SEQUENCE [LARGE SCALE GENOMIC DNA]</scope>
    <source>
        <strain evidence="4">HS-1</strain>
    </source>
</reference>
<dbReference type="InterPro" id="IPR001296">
    <property type="entry name" value="Glyco_trans_1"/>
</dbReference>
<evidence type="ECO:0000313" key="4">
    <source>
        <dbReference type="Proteomes" id="UP000276741"/>
    </source>
</evidence>
<dbReference type="RefSeq" id="WP_126450040.1">
    <property type="nucleotide sequence ID" value="NZ_AP018553.1"/>
</dbReference>